<gene>
    <name evidence="1" type="ORF">INS88_02305</name>
</gene>
<dbReference type="EMBL" id="CP063213">
    <property type="protein sequence ID" value="QOR46070.1"/>
    <property type="molecule type" value="Genomic_DNA"/>
</dbReference>
<dbReference type="Proteomes" id="UP000595053">
    <property type="component" value="Chromosome"/>
</dbReference>
<evidence type="ECO:0000313" key="1">
    <source>
        <dbReference type="EMBL" id="QOR46070.1"/>
    </source>
</evidence>
<protein>
    <submittedName>
        <fullName evidence="1">Uncharacterized protein</fullName>
    </submittedName>
</protein>
<dbReference type="AlphaFoldDB" id="A0A7M1QVJ4"/>
<organism evidence="1 2">
    <name type="scientific">Trueperella pecoris</name>
    <dbReference type="NCBI Taxonomy" id="2733571"/>
    <lineage>
        <taxon>Bacteria</taxon>
        <taxon>Bacillati</taxon>
        <taxon>Actinomycetota</taxon>
        <taxon>Actinomycetes</taxon>
        <taxon>Actinomycetales</taxon>
        <taxon>Actinomycetaceae</taxon>
        <taxon>Trueperella</taxon>
    </lineage>
</organism>
<proteinExistence type="predicted"/>
<sequence length="199" mass="21864">MDWLLLAYDIASKVEQEEREGLLAEVADLADAERATLTVEDRIRGSMGALVHVGVRGPKQSVRGRVKVVGQGWFLLEDGADQHVVLIPAVTSVYQSSIVHTCGPDLPVTVGSFLRELQYAYAQFSCVDMEVSAQIIGVGRDHVLVDKDSDSARYGSWASPWHASYDYEESERLLRLVLPISAIAVISQARVNRAFASSF</sequence>
<dbReference type="RefSeq" id="WP_197551459.1">
    <property type="nucleotide sequence ID" value="NZ_CP063213.1"/>
</dbReference>
<accession>A0A7M1QVJ4</accession>
<reference evidence="1 2" key="1">
    <citation type="submission" date="2020-10" db="EMBL/GenBank/DDBJ databases">
        <title>Trueperella pecoris sp. nov. isolated from bovine and porcine specimens.</title>
        <authorList>
            <person name="Schoenecker L."/>
            <person name="Schnydrig P."/>
            <person name="Brodard I."/>
            <person name="Thomann A."/>
            <person name="Hemphill A."/>
            <person name="Rodriguez-Campos S."/>
            <person name="Perreten V."/>
            <person name="Jores J."/>
            <person name="Kittl S."/>
        </authorList>
    </citation>
    <scope>NUCLEOTIDE SEQUENCE [LARGE SCALE GENOMIC DNA]</scope>
    <source>
        <strain evidence="1 2">15A0121</strain>
    </source>
</reference>
<keyword evidence="2" id="KW-1185">Reference proteome</keyword>
<evidence type="ECO:0000313" key="2">
    <source>
        <dbReference type="Proteomes" id="UP000595053"/>
    </source>
</evidence>
<name>A0A7M1QVJ4_9ACTO</name>